<protein>
    <submittedName>
        <fullName evidence="3">Cytochrome P450</fullName>
    </submittedName>
</protein>
<dbReference type="Pfam" id="PF00067">
    <property type="entry name" value="p450"/>
    <property type="match status" value="1"/>
</dbReference>
<dbReference type="EMBL" id="JAUQSZ010000004">
    <property type="protein sequence ID" value="MDO7842141.1"/>
    <property type="molecule type" value="Genomic_DNA"/>
</dbReference>
<dbReference type="InterPro" id="IPR036396">
    <property type="entry name" value="Cyt_P450_sf"/>
</dbReference>
<dbReference type="InterPro" id="IPR002397">
    <property type="entry name" value="Cyt_P450_B"/>
</dbReference>
<proteinExistence type="inferred from homology"/>
<comment type="similarity">
    <text evidence="1 2">Belongs to the cytochrome P450 family.</text>
</comment>
<dbReference type="PANTHER" id="PTHR46696">
    <property type="entry name" value="P450, PUTATIVE (EUROFUNG)-RELATED"/>
    <property type="match status" value="1"/>
</dbReference>
<dbReference type="InterPro" id="IPR017972">
    <property type="entry name" value="Cyt_P450_CS"/>
</dbReference>
<accession>A0ABT8ZX64</accession>
<dbReference type="InterPro" id="IPR001128">
    <property type="entry name" value="Cyt_P450"/>
</dbReference>
<dbReference type="PROSITE" id="PS00086">
    <property type="entry name" value="CYTOCHROME_P450"/>
    <property type="match status" value="1"/>
</dbReference>
<keyword evidence="2" id="KW-0560">Oxidoreductase</keyword>
<reference evidence="3" key="1">
    <citation type="submission" date="2023-07" db="EMBL/GenBank/DDBJ databases">
        <authorList>
            <person name="Kim M.K."/>
        </authorList>
    </citation>
    <scope>NUCLEOTIDE SEQUENCE</scope>
    <source>
        <strain evidence="3">CA1-15</strain>
    </source>
</reference>
<gene>
    <name evidence="3" type="ORF">Q5H94_07375</name>
</gene>
<keyword evidence="2" id="KW-0503">Monooxygenase</keyword>
<dbReference type="Proteomes" id="UP001176468">
    <property type="component" value="Unassembled WGS sequence"/>
</dbReference>
<comment type="caution">
    <text evidence="3">The sequence shown here is derived from an EMBL/GenBank/DDBJ whole genome shotgun (WGS) entry which is preliminary data.</text>
</comment>
<name>A0ABT8ZX64_9SPHN</name>
<evidence type="ECO:0000313" key="4">
    <source>
        <dbReference type="Proteomes" id="UP001176468"/>
    </source>
</evidence>
<keyword evidence="2" id="KW-0408">Iron</keyword>
<dbReference type="RefSeq" id="WP_304560609.1">
    <property type="nucleotide sequence ID" value="NZ_JAUQSZ010000004.1"/>
</dbReference>
<keyword evidence="2" id="KW-0349">Heme</keyword>
<dbReference type="SUPFAM" id="SSF48264">
    <property type="entry name" value="Cytochrome P450"/>
    <property type="match status" value="1"/>
</dbReference>
<dbReference type="PRINTS" id="PR00359">
    <property type="entry name" value="BP450"/>
</dbReference>
<evidence type="ECO:0000313" key="3">
    <source>
        <dbReference type="EMBL" id="MDO7842141.1"/>
    </source>
</evidence>
<dbReference type="Gene3D" id="1.10.630.10">
    <property type="entry name" value="Cytochrome P450"/>
    <property type="match status" value="1"/>
</dbReference>
<organism evidence="3 4">
    <name type="scientific">Sphingomonas immobilis</name>
    <dbReference type="NCBI Taxonomy" id="3063997"/>
    <lineage>
        <taxon>Bacteria</taxon>
        <taxon>Pseudomonadati</taxon>
        <taxon>Pseudomonadota</taxon>
        <taxon>Alphaproteobacteria</taxon>
        <taxon>Sphingomonadales</taxon>
        <taxon>Sphingomonadaceae</taxon>
        <taxon>Sphingomonas</taxon>
    </lineage>
</organism>
<keyword evidence="2" id="KW-0479">Metal-binding</keyword>
<evidence type="ECO:0000256" key="2">
    <source>
        <dbReference type="RuleBase" id="RU000461"/>
    </source>
</evidence>
<evidence type="ECO:0000256" key="1">
    <source>
        <dbReference type="ARBA" id="ARBA00010617"/>
    </source>
</evidence>
<keyword evidence="4" id="KW-1185">Reference proteome</keyword>
<dbReference type="PANTHER" id="PTHR46696:SF3">
    <property type="entry name" value="PULCHERRIMINIC ACID SYNTHASE"/>
    <property type="match status" value="1"/>
</dbReference>
<sequence>MNQYKDVLEREDPRVSELFNVEADTIDSGSILIEDPFPALNRLREEAPVHKGALGDLMGYEGYHFTNHLEGFPTYSAFTFAAVSKGLIDNKTFSSKAYYHLGTVAGLGESILNKSGADHRMIRGPIQPFFSPAEAQSWWNEKVIVETVETLIAKIEKKSSADLFLELCARMPVHVVSAGFGFDPDDIIPFRIALTQLNRHGIPVEQRAAAMETVRGMLGRLITERRSRPQNDIITKLVTAEVKEPDGSVRGFTDDEIIGNCTLIVLAGGGTTWRQLGITLFALLENPDQMQLFRENRALAPEVILESARWHPTDLIFPRLVEEDAELEGVALPKGAMLHLCLGSANRDPRRWDNPDAFDITRPVQRSLAFGGGPHSCLGQHVSRQEMVVAMDAVFDRLPNVRWDPDKPKGRLIGDLFARGPSALPVVFG</sequence>